<proteinExistence type="inferred from homology"/>
<evidence type="ECO:0000259" key="2">
    <source>
        <dbReference type="PROSITE" id="PS51762"/>
    </source>
</evidence>
<gene>
    <name evidence="3" type="ORF">SAMN05660206_10850</name>
</gene>
<dbReference type="SUPFAM" id="SSF49899">
    <property type="entry name" value="Concanavalin A-like lectins/glucanases"/>
    <property type="match status" value="1"/>
</dbReference>
<dbReference type="Gene3D" id="2.60.120.200">
    <property type="match status" value="1"/>
</dbReference>
<organism evidence="3 4">
    <name type="scientific">Sphingobacterium wenxiniae</name>
    <dbReference type="NCBI Taxonomy" id="683125"/>
    <lineage>
        <taxon>Bacteria</taxon>
        <taxon>Pseudomonadati</taxon>
        <taxon>Bacteroidota</taxon>
        <taxon>Sphingobacteriia</taxon>
        <taxon>Sphingobacteriales</taxon>
        <taxon>Sphingobacteriaceae</taxon>
        <taxon>Sphingobacterium</taxon>
    </lineage>
</organism>
<accession>A0A1I6U8A7</accession>
<dbReference type="Proteomes" id="UP000198785">
    <property type="component" value="Unassembled WGS sequence"/>
</dbReference>
<sequence>MLLKKNIKLAKTSDLIIEVTMKYFIFLLLLLTLTACRKENLNDIENMPYASMPPPGYTLVWADEFDSPLLDAKKWNHRAPGFRRESFNGKEPVYVDTTEGALVINTFSRGDTVYTGMISTQGLFEAKHGYFECRAKIDTIFAGYWPAFWLQSRNIGKTLNPEVDGVEMDIMEFYNGNRFVLENALHWNGYGENQATLSNAVYSNTPYDEGRYHRYGMEWTENELRFFVDNRLIWVVKEPISKMEQYIILSTEVNNAALFKAVAGSGIKFYVDYVRVYAKDE</sequence>
<evidence type="ECO:0000256" key="1">
    <source>
        <dbReference type="ARBA" id="ARBA00006865"/>
    </source>
</evidence>
<keyword evidence="3" id="KW-0378">Hydrolase</keyword>
<dbReference type="InterPro" id="IPR013320">
    <property type="entry name" value="ConA-like_dom_sf"/>
</dbReference>
<dbReference type="PROSITE" id="PS51762">
    <property type="entry name" value="GH16_2"/>
    <property type="match status" value="1"/>
</dbReference>
<dbReference type="InterPro" id="IPR050546">
    <property type="entry name" value="Glycosyl_Hydrlase_16"/>
</dbReference>
<dbReference type="GO" id="GO:0004553">
    <property type="term" value="F:hydrolase activity, hydrolyzing O-glycosyl compounds"/>
    <property type="evidence" value="ECO:0007669"/>
    <property type="project" value="InterPro"/>
</dbReference>
<keyword evidence="4" id="KW-1185">Reference proteome</keyword>
<dbReference type="STRING" id="683125.SAMN05660206_10850"/>
<dbReference type="Pfam" id="PF00722">
    <property type="entry name" value="Glyco_hydro_16"/>
    <property type="match status" value="1"/>
</dbReference>
<name>A0A1I6U8A7_9SPHI</name>
<dbReference type="InterPro" id="IPR000757">
    <property type="entry name" value="Beta-glucanase-like"/>
</dbReference>
<dbReference type="GO" id="GO:0005975">
    <property type="term" value="P:carbohydrate metabolic process"/>
    <property type="evidence" value="ECO:0007669"/>
    <property type="project" value="InterPro"/>
</dbReference>
<dbReference type="AlphaFoldDB" id="A0A1I6U8A7"/>
<dbReference type="EMBL" id="FOZZ01000008">
    <property type="protein sequence ID" value="SFS97693.1"/>
    <property type="molecule type" value="Genomic_DNA"/>
</dbReference>
<dbReference type="CDD" id="cd08023">
    <property type="entry name" value="GH16_laminarinase_like"/>
    <property type="match status" value="1"/>
</dbReference>
<evidence type="ECO:0000313" key="4">
    <source>
        <dbReference type="Proteomes" id="UP000198785"/>
    </source>
</evidence>
<reference evidence="3 4" key="1">
    <citation type="submission" date="2016-10" db="EMBL/GenBank/DDBJ databases">
        <authorList>
            <person name="de Groot N.N."/>
        </authorList>
    </citation>
    <scope>NUCLEOTIDE SEQUENCE [LARGE SCALE GENOMIC DNA]</scope>
    <source>
        <strain evidence="3 4">DSM 22789</strain>
    </source>
</reference>
<dbReference type="PANTHER" id="PTHR10963:SF55">
    <property type="entry name" value="GLYCOSIDE HYDROLASE FAMILY 16 PROTEIN"/>
    <property type="match status" value="1"/>
</dbReference>
<comment type="similarity">
    <text evidence="1">Belongs to the glycosyl hydrolase 16 family.</text>
</comment>
<evidence type="ECO:0000313" key="3">
    <source>
        <dbReference type="EMBL" id="SFS97693.1"/>
    </source>
</evidence>
<protein>
    <submittedName>
        <fullName evidence="3">Glycosyl hydrolases family 16</fullName>
    </submittedName>
</protein>
<dbReference type="PANTHER" id="PTHR10963">
    <property type="entry name" value="GLYCOSYL HYDROLASE-RELATED"/>
    <property type="match status" value="1"/>
</dbReference>
<feature type="domain" description="GH16" evidence="2">
    <location>
        <begin position="47"/>
        <end position="281"/>
    </location>
</feature>